<feature type="transmembrane region" description="Helical" evidence="14">
    <location>
        <begin position="21"/>
        <end position="41"/>
    </location>
</feature>
<dbReference type="STRING" id="195883.A0A482WUB1"/>
<keyword evidence="5 14" id="KW-0444">Lipid biosynthesis</keyword>
<comment type="catalytic activity">
    <reaction evidence="13 14">
        <text>a very-long-chain (3R)-3-hydroxyacyl-CoA = a very-long-chain (2E)-enoyl-CoA + H2O</text>
        <dbReference type="Rhea" id="RHEA:45812"/>
        <dbReference type="ChEBI" id="CHEBI:15377"/>
        <dbReference type="ChEBI" id="CHEBI:83728"/>
        <dbReference type="ChEBI" id="CHEBI:85440"/>
        <dbReference type="EC" id="4.2.1.134"/>
    </reaction>
</comment>
<dbReference type="UniPathway" id="UPA00094"/>
<evidence type="ECO:0000256" key="5">
    <source>
        <dbReference type="ARBA" id="ARBA00022516"/>
    </source>
</evidence>
<evidence type="ECO:0000256" key="9">
    <source>
        <dbReference type="ARBA" id="ARBA00023098"/>
    </source>
</evidence>
<organism evidence="15 16">
    <name type="scientific">Laodelphax striatellus</name>
    <name type="common">Small brown planthopper</name>
    <name type="synonym">Delphax striatella</name>
    <dbReference type="NCBI Taxonomy" id="195883"/>
    <lineage>
        <taxon>Eukaryota</taxon>
        <taxon>Metazoa</taxon>
        <taxon>Ecdysozoa</taxon>
        <taxon>Arthropoda</taxon>
        <taxon>Hexapoda</taxon>
        <taxon>Insecta</taxon>
        <taxon>Pterygota</taxon>
        <taxon>Neoptera</taxon>
        <taxon>Paraneoptera</taxon>
        <taxon>Hemiptera</taxon>
        <taxon>Auchenorrhyncha</taxon>
        <taxon>Fulgoroidea</taxon>
        <taxon>Delphacidae</taxon>
        <taxon>Criomorphinae</taxon>
        <taxon>Laodelphax</taxon>
    </lineage>
</organism>
<keyword evidence="9 14" id="KW-0443">Lipid metabolism</keyword>
<dbReference type="InterPro" id="IPR007482">
    <property type="entry name" value="Tyr_Pase-like_PTPLA"/>
</dbReference>
<dbReference type="FunCoup" id="A0A482WUB1">
    <property type="interactions" value="781"/>
</dbReference>
<sequence>MAKPKSGKPEKSGPGIIGTSYLLAYNGLQVVGWSYLLFQVARHYLSGKGNDTIWEEVKPTVIVFQNAAVLEILNVAVGLVKSNLMITIFQVLSRVMVVCGVLLATPTGPLSPGMPLMLFAWAVTEIIRYSYYALNIVNFVPYALVWCRYTFFIALYPIGVTGELLCFYWAQHYVAKTKAWSYELPNTLNFTFSYNYFLLAVMFSYIPLFPQMYMHMVNQRKKIIGGQTSEKKAK</sequence>
<evidence type="ECO:0000256" key="8">
    <source>
        <dbReference type="ARBA" id="ARBA00022989"/>
    </source>
</evidence>
<dbReference type="GO" id="GO:0030497">
    <property type="term" value="P:fatty acid elongation"/>
    <property type="evidence" value="ECO:0007669"/>
    <property type="project" value="TreeGrafter"/>
</dbReference>
<keyword evidence="7 14" id="KW-0276">Fatty acid metabolism</keyword>
<dbReference type="PANTHER" id="PTHR11035:SF3">
    <property type="entry name" value="VERY-LONG-CHAIN (3R)-3-HYDROXYACYL-COA DEHYDRATASE"/>
    <property type="match status" value="1"/>
</dbReference>
<comment type="pathway">
    <text evidence="2 14">Lipid metabolism; fatty acid biosynthesis.</text>
</comment>
<evidence type="ECO:0000256" key="14">
    <source>
        <dbReference type="RuleBase" id="RU363109"/>
    </source>
</evidence>
<evidence type="ECO:0000256" key="4">
    <source>
        <dbReference type="ARBA" id="ARBA00013122"/>
    </source>
</evidence>
<feature type="transmembrane region" description="Helical" evidence="14">
    <location>
        <begin position="129"/>
        <end position="147"/>
    </location>
</feature>
<evidence type="ECO:0000313" key="15">
    <source>
        <dbReference type="EMBL" id="RZF36620.1"/>
    </source>
</evidence>
<keyword evidence="8 14" id="KW-1133">Transmembrane helix</keyword>
<gene>
    <name evidence="15" type="ORF">LSTR_LSTR007323</name>
</gene>
<dbReference type="Pfam" id="PF04387">
    <property type="entry name" value="PTPLA"/>
    <property type="match status" value="1"/>
</dbReference>
<evidence type="ECO:0000256" key="10">
    <source>
        <dbReference type="ARBA" id="ARBA00023136"/>
    </source>
</evidence>
<comment type="similarity">
    <text evidence="3 14">Belongs to the very long-chain fatty acids dehydratase HACD family.</text>
</comment>
<dbReference type="EC" id="4.2.1.134" evidence="4 14"/>
<name>A0A482WUB1_LAOST</name>
<accession>A0A482WUB1</accession>
<comment type="subcellular location">
    <subcellularLocation>
        <location evidence="14">Endoplasmic reticulum membrane</location>
        <topology evidence="14">Multi-pass membrane protein</topology>
    </subcellularLocation>
    <subcellularLocation>
        <location evidence="1">Membrane</location>
        <topology evidence="1">Multi-pass membrane protein</topology>
    </subcellularLocation>
</comment>
<evidence type="ECO:0000313" key="16">
    <source>
        <dbReference type="Proteomes" id="UP000291343"/>
    </source>
</evidence>
<keyword evidence="14" id="KW-0256">Endoplasmic reticulum</keyword>
<dbReference type="GO" id="GO:0102158">
    <property type="term" value="F:very-long-chain (3R)-3-hydroxyacyl-CoA dehydratase activity"/>
    <property type="evidence" value="ECO:0007669"/>
    <property type="project" value="UniProtKB-EC"/>
</dbReference>
<comment type="caution">
    <text evidence="15">The sequence shown here is derived from an EMBL/GenBank/DDBJ whole genome shotgun (WGS) entry which is preliminary data.</text>
</comment>
<keyword evidence="6 14" id="KW-0812">Transmembrane</keyword>
<dbReference type="OrthoDB" id="46988at2759"/>
<dbReference type="InParanoid" id="A0A482WUB1"/>
<keyword evidence="10 14" id="KW-0472">Membrane</keyword>
<protein>
    <recommendedName>
        <fullName evidence="4 14">Very-long-chain (3R)-3-hydroxyacyl-CoA dehydratase</fullName>
        <ecNumber evidence="4 14">4.2.1.134</ecNumber>
    </recommendedName>
</protein>
<dbReference type="GO" id="GO:0005789">
    <property type="term" value="C:endoplasmic reticulum membrane"/>
    <property type="evidence" value="ECO:0007669"/>
    <property type="project" value="UniProtKB-SubCell"/>
</dbReference>
<feature type="transmembrane region" description="Helical" evidence="14">
    <location>
        <begin position="154"/>
        <end position="174"/>
    </location>
</feature>
<feature type="transmembrane region" description="Helical" evidence="14">
    <location>
        <begin position="194"/>
        <end position="213"/>
    </location>
</feature>
<evidence type="ECO:0000256" key="1">
    <source>
        <dbReference type="ARBA" id="ARBA00004141"/>
    </source>
</evidence>
<keyword evidence="12 14" id="KW-0456">Lyase</keyword>
<evidence type="ECO:0000256" key="6">
    <source>
        <dbReference type="ARBA" id="ARBA00022692"/>
    </source>
</evidence>
<dbReference type="EMBL" id="QKKF02026138">
    <property type="protein sequence ID" value="RZF36620.1"/>
    <property type="molecule type" value="Genomic_DNA"/>
</dbReference>
<reference evidence="15 16" key="1">
    <citation type="journal article" date="2017" name="Gigascience">
        <title>Genome sequence of the small brown planthopper, Laodelphax striatellus.</title>
        <authorList>
            <person name="Zhu J."/>
            <person name="Jiang F."/>
            <person name="Wang X."/>
            <person name="Yang P."/>
            <person name="Bao Y."/>
            <person name="Zhao W."/>
            <person name="Wang W."/>
            <person name="Lu H."/>
            <person name="Wang Q."/>
            <person name="Cui N."/>
            <person name="Li J."/>
            <person name="Chen X."/>
            <person name="Luo L."/>
            <person name="Yu J."/>
            <person name="Kang L."/>
            <person name="Cui F."/>
        </authorList>
    </citation>
    <scope>NUCLEOTIDE SEQUENCE [LARGE SCALE GENOMIC DNA]</scope>
    <source>
        <strain evidence="15">Lst14</strain>
    </source>
</reference>
<feature type="transmembrane region" description="Helical" evidence="14">
    <location>
        <begin position="91"/>
        <end position="109"/>
    </location>
</feature>
<evidence type="ECO:0000256" key="2">
    <source>
        <dbReference type="ARBA" id="ARBA00005194"/>
    </source>
</evidence>
<dbReference type="GO" id="GO:0042761">
    <property type="term" value="P:very long-chain fatty acid biosynthetic process"/>
    <property type="evidence" value="ECO:0007669"/>
    <property type="project" value="TreeGrafter"/>
</dbReference>
<dbReference type="Proteomes" id="UP000291343">
    <property type="component" value="Unassembled WGS sequence"/>
</dbReference>
<keyword evidence="16" id="KW-1185">Reference proteome</keyword>
<evidence type="ECO:0000256" key="11">
    <source>
        <dbReference type="ARBA" id="ARBA00023160"/>
    </source>
</evidence>
<evidence type="ECO:0000256" key="12">
    <source>
        <dbReference type="ARBA" id="ARBA00023239"/>
    </source>
</evidence>
<dbReference type="PANTHER" id="PTHR11035">
    <property type="entry name" value="VERY-LONG-CHAIN (3R)-3-HYDROXYACYL-COA DEHYDRATASE"/>
    <property type="match status" value="1"/>
</dbReference>
<evidence type="ECO:0000256" key="3">
    <source>
        <dbReference type="ARBA" id="ARBA00007811"/>
    </source>
</evidence>
<dbReference type="AlphaFoldDB" id="A0A482WUB1"/>
<proteinExistence type="inferred from homology"/>
<comment type="function">
    <text evidence="14">Catalyzes the third of the four reactions of the long-chain fatty acids elongation cycle. This endoplasmic reticulum-bound enzymatic process, allows the addition of two carbons to the chain of long- and very long-chain fatty acids/VLCFAs per cycle. This enzyme catalyzes the dehydration of the 3-hydroxyacyl-CoA intermediate into trans-2,3-enoyl-CoA, within each cycle of fatty acid elongation. Thereby, it participates to the production of VLCFAs of different chain lengths that are involved in multiple biological processes as precursors of membrane lipids and lipid mediators.</text>
</comment>
<evidence type="ECO:0000256" key="13">
    <source>
        <dbReference type="ARBA" id="ARBA00036671"/>
    </source>
</evidence>
<keyword evidence="11 14" id="KW-0275">Fatty acid biosynthesis</keyword>
<dbReference type="GO" id="GO:0030148">
    <property type="term" value="P:sphingolipid biosynthetic process"/>
    <property type="evidence" value="ECO:0007669"/>
    <property type="project" value="TreeGrafter"/>
</dbReference>
<evidence type="ECO:0000256" key="7">
    <source>
        <dbReference type="ARBA" id="ARBA00022832"/>
    </source>
</evidence>